<accession>A0A1E3PUK4</accession>
<organism evidence="1 2">
    <name type="scientific">Lipomyces starkeyi NRRL Y-11557</name>
    <dbReference type="NCBI Taxonomy" id="675824"/>
    <lineage>
        <taxon>Eukaryota</taxon>
        <taxon>Fungi</taxon>
        <taxon>Dikarya</taxon>
        <taxon>Ascomycota</taxon>
        <taxon>Saccharomycotina</taxon>
        <taxon>Lipomycetes</taxon>
        <taxon>Lipomycetales</taxon>
        <taxon>Lipomycetaceae</taxon>
        <taxon>Lipomyces</taxon>
    </lineage>
</organism>
<evidence type="ECO:0000313" key="1">
    <source>
        <dbReference type="EMBL" id="ODQ68954.1"/>
    </source>
</evidence>
<keyword evidence="2" id="KW-1185">Reference proteome</keyword>
<gene>
    <name evidence="1" type="ORF">LIPSTDRAFT_66768</name>
</gene>
<dbReference type="AlphaFoldDB" id="A0A1E3PUK4"/>
<reference evidence="1 2" key="1">
    <citation type="journal article" date="2016" name="Proc. Natl. Acad. Sci. U.S.A.">
        <title>Comparative genomics of biotechnologically important yeasts.</title>
        <authorList>
            <person name="Riley R."/>
            <person name="Haridas S."/>
            <person name="Wolfe K.H."/>
            <person name="Lopes M.R."/>
            <person name="Hittinger C.T."/>
            <person name="Goeker M."/>
            <person name="Salamov A.A."/>
            <person name="Wisecaver J.H."/>
            <person name="Long T.M."/>
            <person name="Calvey C.H."/>
            <person name="Aerts A.L."/>
            <person name="Barry K.W."/>
            <person name="Choi C."/>
            <person name="Clum A."/>
            <person name="Coughlan A.Y."/>
            <person name="Deshpande S."/>
            <person name="Douglass A.P."/>
            <person name="Hanson S.J."/>
            <person name="Klenk H.-P."/>
            <person name="LaButti K.M."/>
            <person name="Lapidus A."/>
            <person name="Lindquist E.A."/>
            <person name="Lipzen A.M."/>
            <person name="Meier-Kolthoff J.P."/>
            <person name="Ohm R.A."/>
            <person name="Otillar R.P."/>
            <person name="Pangilinan J.L."/>
            <person name="Peng Y."/>
            <person name="Rokas A."/>
            <person name="Rosa C.A."/>
            <person name="Scheuner C."/>
            <person name="Sibirny A.A."/>
            <person name="Slot J.C."/>
            <person name="Stielow J.B."/>
            <person name="Sun H."/>
            <person name="Kurtzman C.P."/>
            <person name="Blackwell M."/>
            <person name="Grigoriev I.V."/>
            <person name="Jeffries T.W."/>
        </authorList>
    </citation>
    <scope>NUCLEOTIDE SEQUENCE [LARGE SCALE GENOMIC DNA]</scope>
    <source>
        <strain evidence="1 2">NRRL Y-11557</strain>
    </source>
</reference>
<sequence length="181" mass="20345">MDPTYELNIQIHRDYGEGTAVLMQATEALRISKTRTSCNSQNVSNTAASKVSFSTTDEVRPILRLLRREGVLIFHSSNTAHRARKHFAAAIPSLVKTVAIKNTMKENYFDPAENVLVVVCSWKRDSWYNETGITVAYRRYYYPHYNNPVTDVHGLTDLQAMVLSLPSKDLGAHLGQMSNGP</sequence>
<proteinExistence type="predicted"/>
<name>A0A1E3PUK4_LIPST</name>
<dbReference type="EMBL" id="KV454307">
    <property type="protein sequence ID" value="ODQ68954.1"/>
    <property type="molecule type" value="Genomic_DNA"/>
</dbReference>
<evidence type="ECO:0000313" key="2">
    <source>
        <dbReference type="Proteomes" id="UP000094385"/>
    </source>
</evidence>
<dbReference type="Proteomes" id="UP000094385">
    <property type="component" value="Unassembled WGS sequence"/>
</dbReference>
<protein>
    <submittedName>
        <fullName evidence="1">Uncharacterized protein</fullName>
    </submittedName>
</protein>